<dbReference type="EMBL" id="JACATZ010000003">
    <property type="protein sequence ID" value="NWJ48909.1"/>
    <property type="molecule type" value="Genomic_DNA"/>
</dbReference>
<evidence type="ECO:0000313" key="12">
    <source>
        <dbReference type="EMBL" id="WJW69130.1"/>
    </source>
</evidence>
<dbReference type="Proteomes" id="UP001431572">
    <property type="component" value="Chromosome 2"/>
</dbReference>
<dbReference type="Pfam" id="PF13340">
    <property type="entry name" value="DUF4096"/>
    <property type="match status" value="1"/>
</dbReference>
<organism evidence="4 13">
    <name type="scientific">Candidatus Chlorohelix allophototropha</name>
    <dbReference type="NCBI Taxonomy" id="3003348"/>
    <lineage>
        <taxon>Bacteria</taxon>
        <taxon>Bacillati</taxon>
        <taxon>Chloroflexota</taxon>
        <taxon>Chloroflexia</taxon>
        <taxon>Candidatus Chloroheliales</taxon>
        <taxon>Candidatus Chloroheliaceae</taxon>
        <taxon>Candidatus Chlorohelix</taxon>
    </lineage>
</organism>
<dbReference type="GO" id="GO:0004803">
    <property type="term" value="F:transposase activity"/>
    <property type="evidence" value="ECO:0007669"/>
    <property type="project" value="InterPro"/>
</dbReference>
<evidence type="ECO:0000259" key="2">
    <source>
        <dbReference type="Pfam" id="PF13340"/>
    </source>
</evidence>
<evidence type="ECO:0000313" key="3">
    <source>
        <dbReference type="EMBL" id="NWJ45426.1"/>
    </source>
</evidence>
<evidence type="ECO:0000313" key="4">
    <source>
        <dbReference type="EMBL" id="NWJ47219.1"/>
    </source>
</evidence>
<evidence type="ECO:0000313" key="10">
    <source>
        <dbReference type="EMBL" id="WJW68789.1"/>
    </source>
</evidence>
<evidence type="ECO:0000313" key="8">
    <source>
        <dbReference type="EMBL" id="WJW67299.1"/>
    </source>
</evidence>
<dbReference type="InterPro" id="IPR002559">
    <property type="entry name" value="Transposase_11"/>
</dbReference>
<dbReference type="GO" id="GO:0003677">
    <property type="term" value="F:DNA binding"/>
    <property type="evidence" value="ECO:0007669"/>
    <property type="project" value="InterPro"/>
</dbReference>
<dbReference type="InterPro" id="IPR025161">
    <property type="entry name" value="IS402-like_dom"/>
</dbReference>
<evidence type="ECO:0000259" key="1">
    <source>
        <dbReference type="Pfam" id="PF01609"/>
    </source>
</evidence>
<accession>A0A8T7M2N6</accession>
<reference evidence="4 13" key="1">
    <citation type="submission" date="2020-06" db="EMBL/GenBank/DDBJ databases">
        <title>Anoxygenic phototrophic Chloroflexota member uses a Type I reaction center.</title>
        <authorList>
            <person name="Tsuji J.M."/>
            <person name="Shaw N.A."/>
            <person name="Nagashima S."/>
            <person name="Venkiteswaran J."/>
            <person name="Schiff S.L."/>
            <person name="Hanada S."/>
            <person name="Tank M."/>
            <person name="Neufeld J.D."/>
        </authorList>
    </citation>
    <scope>NUCLEOTIDE SEQUENCE [LARGE SCALE GENOMIC DNA]</scope>
    <source>
        <strain evidence="4">L227-S17</strain>
    </source>
</reference>
<evidence type="ECO:0000313" key="11">
    <source>
        <dbReference type="EMBL" id="WJW68840.1"/>
    </source>
</evidence>
<keyword evidence="14" id="KW-1185">Reference proteome</keyword>
<evidence type="ECO:0000313" key="5">
    <source>
        <dbReference type="EMBL" id="NWJ48828.1"/>
    </source>
</evidence>
<protein>
    <submittedName>
        <fullName evidence="4">IS5 family transposase</fullName>
    </submittedName>
</protein>
<evidence type="ECO:0000313" key="13">
    <source>
        <dbReference type="Proteomes" id="UP000521676"/>
    </source>
</evidence>
<dbReference type="AlphaFoldDB" id="A0A8T7M589"/>
<dbReference type="EMBL" id="CP128400">
    <property type="protein sequence ID" value="WJW69130.1"/>
    <property type="molecule type" value="Genomic_DNA"/>
</dbReference>
<dbReference type="EMBL" id="CP128399">
    <property type="protein sequence ID" value="WJW67299.1"/>
    <property type="molecule type" value="Genomic_DNA"/>
</dbReference>
<reference evidence="8" key="2">
    <citation type="journal article" date="2024" name="Nature">
        <title>Anoxygenic phototroph of the Chloroflexota uses a type I reaction centre.</title>
        <authorList>
            <person name="Tsuji J.M."/>
            <person name="Shaw N.A."/>
            <person name="Nagashima S."/>
            <person name="Venkiteswaran J.J."/>
            <person name="Schiff S.L."/>
            <person name="Watanabe T."/>
            <person name="Fukui M."/>
            <person name="Hanada S."/>
            <person name="Tank M."/>
            <person name="Neufeld J.D."/>
        </authorList>
    </citation>
    <scope>NUCLEOTIDE SEQUENCE</scope>
    <source>
        <strain evidence="8">L227-S17</strain>
    </source>
</reference>
<dbReference type="PANTHER" id="PTHR30007">
    <property type="entry name" value="PHP DOMAIN PROTEIN"/>
    <property type="match status" value="1"/>
</dbReference>
<dbReference type="EMBL" id="CP128400">
    <property type="protein sequence ID" value="WJW68760.1"/>
    <property type="molecule type" value="Genomic_DNA"/>
</dbReference>
<sequence>MSTRKAYPTDPSDAEWEIIMPYFPPNSREGRPRVHPYREIVCAIFYLLKTGCQWEMLPQEFPHWKTVYHYYRLWRWNGLWQRIYEALHQKVRVKAGRNPQPSAGIIDSQSVKTTEVGGIRGYDAGKKVNGRKRHLLVDTLGFPIVVKVQAANIQDRDGAIEVLATAENKCRTLKLVWADGGYSGKLVEWVAGMFDFELEIVKRTDDIKGFKVQPRRWVVERTHAWIGRNRRMAKEYERLPQHSEANIYISMIRLALKRLSKLSP</sequence>
<dbReference type="RefSeq" id="WP_341469196.1">
    <property type="nucleotide sequence ID" value="NZ_CP128399.1"/>
</dbReference>
<dbReference type="EMBL" id="JACATZ010000003">
    <property type="protein sequence ID" value="NWJ48828.1"/>
    <property type="molecule type" value="Genomic_DNA"/>
</dbReference>
<proteinExistence type="predicted"/>
<gene>
    <name evidence="3" type="ORF">HXX08_06055</name>
    <name evidence="4" type="ORF">HXX08_15260</name>
    <name evidence="5" type="ORF">HXX08_23460</name>
    <name evidence="6" type="ORF">HXX08_23605</name>
    <name evidence="7" type="ORF">HXX08_23865</name>
    <name evidence="8" type="ORF">OZ401_000559</name>
    <name evidence="12" type="ORF">OZ401_002723</name>
    <name evidence="9" type="ORF">OZ401_004377</name>
    <name evidence="10" type="ORF">OZ401_004406</name>
    <name evidence="11" type="ORF">OZ401_004459</name>
</gene>
<evidence type="ECO:0000313" key="7">
    <source>
        <dbReference type="EMBL" id="NWJ48909.1"/>
    </source>
</evidence>
<dbReference type="GO" id="GO:0006313">
    <property type="term" value="P:DNA transposition"/>
    <property type="evidence" value="ECO:0007669"/>
    <property type="project" value="InterPro"/>
</dbReference>
<dbReference type="PANTHER" id="PTHR30007:SF0">
    <property type="entry name" value="TRANSPOSASE"/>
    <property type="match status" value="1"/>
</dbReference>
<dbReference type="Proteomes" id="UP000521676">
    <property type="component" value="Unassembled WGS sequence"/>
</dbReference>
<dbReference type="Proteomes" id="UP001431572">
    <property type="component" value="Chromosome 1"/>
</dbReference>
<dbReference type="EMBL" id="JACATZ010000001">
    <property type="protein sequence ID" value="NWJ45426.1"/>
    <property type="molecule type" value="Genomic_DNA"/>
</dbReference>
<accession>A0A8T7M589</accession>
<dbReference type="EMBL" id="CP128400">
    <property type="protein sequence ID" value="WJW68789.1"/>
    <property type="molecule type" value="Genomic_DNA"/>
</dbReference>
<dbReference type="EMBL" id="CP128400">
    <property type="protein sequence ID" value="WJW68840.1"/>
    <property type="molecule type" value="Genomic_DNA"/>
</dbReference>
<name>A0A8T7M589_9CHLR</name>
<dbReference type="EMBL" id="JACATZ010000003">
    <property type="protein sequence ID" value="NWJ47219.1"/>
    <property type="molecule type" value="Genomic_DNA"/>
</dbReference>
<evidence type="ECO:0000313" key="14">
    <source>
        <dbReference type="Proteomes" id="UP001431572"/>
    </source>
</evidence>
<evidence type="ECO:0000313" key="9">
    <source>
        <dbReference type="EMBL" id="WJW68760.1"/>
    </source>
</evidence>
<dbReference type="NCBIfam" id="NF033580">
    <property type="entry name" value="transpos_IS5_3"/>
    <property type="match status" value="1"/>
</dbReference>
<feature type="domain" description="Insertion element IS402-like" evidence="2">
    <location>
        <begin position="12"/>
        <end position="83"/>
    </location>
</feature>
<feature type="domain" description="Transposase IS4-like" evidence="1">
    <location>
        <begin position="100"/>
        <end position="250"/>
    </location>
</feature>
<dbReference type="EMBL" id="JACATZ010000003">
    <property type="protein sequence ID" value="NWJ48857.1"/>
    <property type="molecule type" value="Genomic_DNA"/>
</dbReference>
<evidence type="ECO:0000313" key="6">
    <source>
        <dbReference type="EMBL" id="NWJ48857.1"/>
    </source>
</evidence>
<dbReference type="Pfam" id="PF01609">
    <property type="entry name" value="DDE_Tnp_1"/>
    <property type="match status" value="1"/>
</dbReference>